<evidence type="ECO:0000313" key="2">
    <source>
        <dbReference type="EMBL" id="EFZ36408.1"/>
    </source>
</evidence>
<dbReference type="HOGENOM" id="CLU_083599_0_0_10"/>
<gene>
    <name evidence="2" type="ORF">HMPREF0663_12475</name>
</gene>
<feature type="transmembrane region" description="Helical" evidence="1">
    <location>
        <begin position="37"/>
        <end position="59"/>
    </location>
</feature>
<comment type="caution">
    <text evidence="2">The sequence shown here is derived from an EMBL/GenBank/DDBJ whole genome shotgun (WGS) entry which is preliminary data.</text>
</comment>
<keyword evidence="1" id="KW-0812">Transmembrane</keyword>
<feature type="transmembrane region" description="Helical" evidence="1">
    <location>
        <begin position="110"/>
        <end position="138"/>
    </location>
</feature>
<evidence type="ECO:0000256" key="1">
    <source>
        <dbReference type="SAM" id="Phobius"/>
    </source>
</evidence>
<evidence type="ECO:0000313" key="3">
    <source>
        <dbReference type="Proteomes" id="UP000005580"/>
    </source>
</evidence>
<keyword evidence="1" id="KW-1133">Transmembrane helix</keyword>
<organism evidence="2 3">
    <name type="scientific">Hoylesella oralis ATCC 33269</name>
    <dbReference type="NCBI Taxonomy" id="873533"/>
    <lineage>
        <taxon>Bacteria</taxon>
        <taxon>Pseudomonadati</taxon>
        <taxon>Bacteroidota</taxon>
        <taxon>Bacteroidia</taxon>
        <taxon>Bacteroidales</taxon>
        <taxon>Prevotellaceae</taxon>
        <taxon>Hoylesella</taxon>
    </lineage>
</organism>
<keyword evidence="3" id="KW-1185">Reference proteome</keyword>
<name>E7RT57_9BACT</name>
<proteinExistence type="predicted"/>
<dbReference type="RefSeq" id="WP_004370721.1">
    <property type="nucleotide sequence ID" value="NZ_GL833119.1"/>
</dbReference>
<dbReference type="Proteomes" id="UP000005580">
    <property type="component" value="Unassembled WGS sequence"/>
</dbReference>
<keyword evidence="1" id="KW-0472">Membrane</keyword>
<feature type="transmembrane region" description="Helical" evidence="1">
    <location>
        <begin position="198"/>
        <end position="219"/>
    </location>
</feature>
<feature type="transmembrane region" description="Helical" evidence="1">
    <location>
        <begin position="251"/>
        <end position="279"/>
    </location>
</feature>
<dbReference type="STRING" id="28134.SAMN05444288_0855"/>
<accession>E7RT57</accession>
<protein>
    <recommendedName>
        <fullName evidence="4">Glycerophosphoryl diester phosphodiesterase membrane domain-containing protein</fullName>
    </recommendedName>
</protein>
<reference evidence="2" key="1">
    <citation type="submission" date="2011-01" db="EMBL/GenBank/DDBJ databases">
        <authorList>
            <person name="Muzny D."/>
            <person name="Qin X."/>
            <person name="Buhay C."/>
            <person name="Dugan-Rocha S."/>
            <person name="Ding Y."/>
            <person name="Chen G."/>
            <person name="Hawes A."/>
            <person name="Holder M."/>
            <person name="Jhangiani S."/>
            <person name="Johnson A."/>
            <person name="Khan Z."/>
            <person name="Li Z."/>
            <person name="Liu W."/>
            <person name="Liu X."/>
            <person name="Perez L."/>
            <person name="Shen H."/>
            <person name="Wang Q."/>
            <person name="Watt J."/>
            <person name="Xi L."/>
            <person name="Xin Y."/>
            <person name="Zhou J."/>
            <person name="Deng J."/>
            <person name="Jiang H."/>
            <person name="Liu Y."/>
            <person name="Qu J."/>
            <person name="Song X.-Z."/>
            <person name="Zhang L."/>
            <person name="Villasana D."/>
            <person name="Johnson A."/>
            <person name="Liu J."/>
            <person name="Liyanage D."/>
            <person name="Lorensuhewa L."/>
            <person name="Robinson T."/>
            <person name="Song A."/>
            <person name="Song B.-B."/>
            <person name="Dinh H."/>
            <person name="Thornton R."/>
            <person name="Coyle M."/>
            <person name="Francisco L."/>
            <person name="Jackson L."/>
            <person name="Javaid M."/>
            <person name="Korchina V."/>
            <person name="Kovar C."/>
            <person name="Mata R."/>
            <person name="Mathew T."/>
            <person name="Ngo R."/>
            <person name="Nguyen L."/>
            <person name="Nguyen N."/>
            <person name="Okwuonu G."/>
            <person name="Ongeri F."/>
            <person name="Pham C."/>
            <person name="Simmons D."/>
            <person name="Wilczek-Boney K."/>
            <person name="Hale W."/>
            <person name="Jakkamsetti A."/>
            <person name="Pham P."/>
            <person name="Ruth R."/>
            <person name="San Lucas F."/>
            <person name="Warren J."/>
            <person name="Zhang J."/>
            <person name="Zhao Z."/>
            <person name="Zhou C."/>
            <person name="Zhu D."/>
            <person name="Lee S."/>
            <person name="Bess C."/>
            <person name="Blankenburg K."/>
            <person name="Forbes L."/>
            <person name="Fu Q."/>
            <person name="Gubbala S."/>
            <person name="Hirani K."/>
            <person name="Jayaseelan J.C."/>
            <person name="Lara F."/>
            <person name="Munidasa M."/>
            <person name="Palculict T."/>
            <person name="Patil S."/>
            <person name="Pu L.-L."/>
            <person name="Saada N."/>
            <person name="Tang L."/>
            <person name="Weissenberger G."/>
            <person name="Zhu Y."/>
            <person name="Hemphill L."/>
            <person name="Shang Y."/>
            <person name="Youmans B."/>
            <person name="Ayvaz T."/>
            <person name="Ross M."/>
            <person name="Santibanez J."/>
            <person name="Aqrawi P."/>
            <person name="Gross S."/>
            <person name="Joshi V."/>
            <person name="Fowler G."/>
            <person name="Nazareth L."/>
            <person name="Reid J."/>
            <person name="Worley K."/>
            <person name="Petrosino J."/>
            <person name="Highlander S."/>
            <person name="Gibbs R."/>
        </authorList>
    </citation>
    <scope>NUCLEOTIDE SEQUENCE [LARGE SCALE GENOMIC DNA]</scope>
    <source>
        <strain evidence="2">ATCC 33269</strain>
    </source>
</reference>
<feature type="transmembrane region" description="Helical" evidence="1">
    <location>
        <begin position="150"/>
        <end position="177"/>
    </location>
</feature>
<feature type="transmembrane region" description="Helical" evidence="1">
    <location>
        <begin position="71"/>
        <end position="89"/>
    </location>
</feature>
<dbReference type="eggNOG" id="ENOG502ZUZG">
    <property type="taxonomic scope" value="Bacteria"/>
</dbReference>
<dbReference type="EMBL" id="AEPE02000006">
    <property type="protein sequence ID" value="EFZ36408.1"/>
    <property type="molecule type" value="Genomic_DNA"/>
</dbReference>
<dbReference type="AlphaFoldDB" id="E7RT57"/>
<sequence>MEKELYKSRSFSACIQAALNLFVDNFKGIIQQTWLPALLYVLCWAGQITLMLCNLPSYIFVSRVNSTPQNAIVSLLSLVSLIPMVWLYARIFNLLNGYGFNKNLNRMLKLFVAYIVFCIALGIVLTVFLIVFAVTVAMNGTPPAYIFYKMIIYILIFFIIFVILVLPLFYFVMKYMMDDKVHIRKHFFGIMKCGYRHYGFIFATIFFAQLIYLVVLSVVTSPLIMLASPAIQSAIGVAGGDPAGLPNYFPYLSYLASFIVGCASILGNIWFYMVIYYMYGSIEAREKARNRQKVLAESIKEEEKEQI</sequence>
<evidence type="ECO:0008006" key="4">
    <source>
        <dbReference type="Google" id="ProtNLM"/>
    </source>
</evidence>